<dbReference type="PANTHER" id="PTHR38595:SF1">
    <property type="entry name" value="TYPE VI SECRETION SYSTEM COMPONENT TSSE1"/>
    <property type="match status" value="1"/>
</dbReference>
<evidence type="ECO:0000313" key="3">
    <source>
        <dbReference type="Proteomes" id="UP001158961"/>
    </source>
</evidence>
<dbReference type="Pfam" id="PF04965">
    <property type="entry name" value="GPW_gp25"/>
    <property type="match status" value="1"/>
</dbReference>
<name>A0AAN2K6Q2_ENTAG</name>
<dbReference type="AlphaFoldDB" id="A0AAN2K6Q2"/>
<accession>A0AAN2K6Q2</accession>
<feature type="domain" description="IraD/Gp25-like" evidence="1">
    <location>
        <begin position="33"/>
        <end position="136"/>
    </location>
</feature>
<evidence type="ECO:0000259" key="1">
    <source>
        <dbReference type="Pfam" id="PF04965"/>
    </source>
</evidence>
<protein>
    <submittedName>
        <fullName evidence="2">GPW/gp25 family protein</fullName>
    </submittedName>
</protein>
<dbReference type="InterPro" id="IPR053176">
    <property type="entry name" value="T6SS_TssE1-like"/>
</dbReference>
<evidence type="ECO:0000313" key="2">
    <source>
        <dbReference type="EMBL" id="CAH6320576.1"/>
    </source>
</evidence>
<dbReference type="Proteomes" id="UP001158961">
    <property type="component" value="Chromosome"/>
</dbReference>
<proteinExistence type="predicted"/>
<reference evidence="2" key="1">
    <citation type="submission" date="2022-05" db="EMBL/GenBank/DDBJ databases">
        <authorList>
            <person name="Pothier F. J."/>
        </authorList>
    </citation>
    <scope>NUCLEOTIDE SEQUENCE</scope>
    <source>
        <strain evidence="2">DAPP-PG734</strain>
    </source>
</reference>
<organism evidence="2 3">
    <name type="scientific">Enterobacter agglomerans</name>
    <name type="common">Erwinia herbicola</name>
    <name type="synonym">Pantoea agglomerans</name>
    <dbReference type="NCBI Taxonomy" id="549"/>
    <lineage>
        <taxon>Bacteria</taxon>
        <taxon>Pseudomonadati</taxon>
        <taxon>Pseudomonadota</taxon>
        <taxon>Gammaproteobacteria</taxon>
        <taxon>Enterobacterales</taxon>
        <taxon>Erwiniaceae</taxon>
        <taxon>Pantoea</taxon>
        <taxon>Pantoea agglomerans group</taxon>
    </lineage>
</organism>
<sequence length="159" mass="18375">MLLRYPPTLLERLQDDEPKSVHDRLKPVDMRTMRSIVQKDLTDLINHSNMEAKLHENKHGPIIKSVLNYGISALMGSQENSHSWSVIEQKIRKAILYFEPRIIPETLVIRSLQKGDDMVRHAVIAVEIRGLIHWKPKPIDLCMSGRYDFESEKVALSIL</sequence>
<dbReference type="EMBL" id="OW970315">
    <property type="protein sequence ID" value="CAH6320576.1"/>
    <property type="molecule type" value="Genomic_DNA"/>
</dbReference>
<dbReference type="PANTHER" id="PTHR38595">
    <property type="entry name" value="CYTOPLASMIC PROTEIN-RELATED"/>
    <property type="match status" value="1"/>
</dbReference>
<dbReference type="InterPro" id="IPR007048">
    <property type="entry name" value="IraD/Gp25-like"/>
</dbReference>
<dbReference type="SUPFAM" id="SSF160719">
    <property type="entry name" value="gpW/gp25-like"/>
    <property type="match status" value="1"/>
</dbReference>
<gene>
    <name evidence="2" type="ORF">DAPPPG734_15860</name>
</gene>